<dbReference type="GO" id="GO:0000981">
    <property type="term" value="F:DNA-binding transcription factor activity, RNA polymerase II-specific"/>
    <property type="evidence" value="ECO:0007669"/>
    <property type="project" value="InterPro"/>
</dbReference>
<feature type="coiled-coil region" evidence="3">
    <location>
        <begin position="99"/>
        <end position="126"/>
    </location>
</feature>
<evidence type="ECO:0000256" key="2">
    <source>
        <dbReference type="ARBA" id="ARBA00023242"/>
    </source>
</evidence>
<comment type="caution">
    <text evidence="6">The sequence shown here is derived from an EMBL/GenBank/DDBJ whole genome shotgun (WGS) entry which is preliminary data.</text>
</comment>
<dbReference type="InterPro" id="IPR001138">
    <property type="entry name" value="Zn2Cys6_DnaBD"/>
</dbReference>
<keyword evidence="1" id="KW-0479">Metal-binding</keyword>
<dbReference type="PANTHER" id="PTHR47256:SF1">
    <property type="entry name" value="ZN(II)2CYS6 TRANSCRIPTION FACTOR (EUROFUNG)"/>
    <property type="match status" value="1"/>
</dbReference>
<evidence type="ECO:0000259" key="5">
    <source>
        <dbReference type="PROSITE" id="PS50048"/>
    </source>
</evidence>
<sequence>MSSQEGPVRSDSEDQTRGQSTPGLRRLLPAAASTAGPSRGLTSASPDYSIRPLRHQVPAACLQCRKRKVKCSGARPSCHRCLQNDVDCKWDTEPDTSRLVSIRKRKEELERENEDLHEFLRFLISRPEEEAFETFKRLRASGNALEVLNFVRSADLLLQRRQVADDVNQESPKETTAGREDDLPVSHFKVLAKPWTNLANDIIVSDLITSFFRWEAPFFLPFVDQQTFLDDMRGCSPETATYCSPLLVNAICALRSHTSERAETFGRANGCDLRMLFLNEAKQQLELERGEALLTTAQALLIMYLTTLALGMETSAAEYHLAACDVARTIQSEVKGILGAKGQDERATSKALWGMYCFESICALSYLRPSALSKPPTFRHFFDEYTRHGAELRDEECRVTIIRNAMVLEATCDLSATFNDIMEYNCGMTEYQMNVDDDFRIRRQFATLLSQLRPQNDELRSEKDADLHGFYFRAYECQIALAILRPLEPETPFPADDTVADLLFAQCERSIEGIEDHDRAFAVKNGSPMILHFLFNIAVTLTGILNLGSQNLFARTYRLIRDRTHYFPLAWQLLRGLWAIVMDGEDQIPEAAKSSFEGLLQLDESMSEDVPISFRVPSRRVSEGVRGHRRHGVRLSDLTSRMQSRKPAPGDGGGTA</sequence>
<feature type="region of interest" description="Disordered" evidence="4">
    <location>
        <begin position="623"/>
        <end position="656"/>
    </location>
</feature>
<feature type="region of interest" description="Disordered" evidence="4">
    <location>
        <begin position="1"/>
        <end position="49"/>
    </location>
</feature>
<gene>
    <name evidence="6" type="ORF">CKAH01_09244</name>
</gene>
<evidence type="ECO:0000313" key="6">
    <source>
        <dbReference type="EMBL" id="KAK2730986.1"/>
    </source>
</evidence>
<dbReference type="PANTHER" id="PTHR47256">
    <property type="entry name" value="ZN(II)2CYS6 TRANSCRIPTION FACTOR (EUROFUNG)-RELATED"/>
    <property type="match status" value="1"/>
</dbReference>
<feature type="domain" description="Zn(2)-C6 fungal-type" evidence="5">
    <location>
        <begin position="60"/>
        <end position="90"/>
    </location>
</feature>
<dbReference type="PROSITE" id="PS00463">
    <property type="entry name" value="ZN2_CY6_FUNGAL_1"/>
    <property type="match status" value="1"/>
</dbReference>
<dbReference type="CDD" id="cd00067">
    <property type="entry name" value="GAL4"/>
    <property type="match status" value="1"/>
</dbReference>
<keyword evidence="7" id="KW-1185">Reference proteome</keyword>
<dbReference type="InterPro" id="IPR036864">
    <property type="entry name" value="Zn2-C6_fun-type_DNA-bd_sf"/>
</dbReference>
<dbReference type="Gene3D" id="4.10.240.10">
    <property type="entry name" value="Zn(2)-C6 fungal-type DNA-binding domain"/>
    <property type="match status" value="1"/>
</dbReference>
<dbReference type="GO" id="GO:0003677">
    <property type="term" value="F:DNA binding"/>
    <property type="evidence" value="ECO:0007669"/>
    <property type="project" value="InterPro"/>
</dbReference>
<dbReference type="GO" id="GO:0006351">
    <property type="term" value="P:DNA-templated transcription"/>
    <property type="evidence" value="ECO:0007669"/>
    <property type="project" value="InterPro"/>
</dbReference>
<keyword evidence="2" id="KW-0539">Nucleus</keyword>
<dbReference type="Pfam" id="PF00172">
    <property type="entry name" value="Zn_clus"/>
    <property type="match status" value="1"/>
</dbReference>
<accession>A0AAD9Y0R8</accession>
<organism evidence="6 7">
    <name type="scientific">Colletotrichum kahawae</name>
    <name type="common">Coffee berry disease fungus</name>
    <dbReference type="NCBI Taxonomy" id="34407"/>
    <lineage>
        <taxon>Eukaryota</taxon>
        <taxon>Fungi</taxon>
        <taxon>Dikarya</taxon>
        <taxon>Ascomycota</taxon>
        <taxon>Pezizomycotina</taxon>
        <taxon>Sordariomycetes</taxon>
        <taxon>Hypocreomycetidae</taxon>
        <taxon>Glomerellales</taxon>
        <taxon>Glomerellaceae</taxon>
        <taxon>Colletotrichum</taxon>
        <taxon>Colletotrichum gloeosporioides species complex</taxon>
    </lineage>
</organism>
<reference evidence="6" key="1">
    <citation type="submission" date="2023-02" db="EMBL/GenBank/DDBJ databases">
        <title>Colletotrichum kahawae CIFC_Que2 genome sequencing and assembly.</title>
        <authorList>
            <person name="Baroncelli R."/>
        </authorList>
    </citation>
    <scope>NUCLEOTIDE SEQUENCE</scope>
    <source>
        <strain evidence="6">CIFC_Que2</strain>
    </source>
</reference>
<dbReference type="GO" id="GO:0008270">
    <property type="term" value="F:zinc ion binding"/>
    <property type="evidence" value="ECO:0007669"/>
    <property type="project" value="InterPro"/>
</dbReference>
<keyword evidence="3" id="KW-0175">Coiled coil</keyword>
<dbReference type="SMART" id="SM00066">
    <property type="entry name" value="GAL4"/>
    <property type="match status" value="1"/>
</dbReference>
<evidence type="ECO:0000256" key="4">
    <source>
        <dbReference type="SAM" id="MobiDB-lite"/>
    </source>
</evidence>
<dbReference type="Proteomes" id="UP001281614">
    <property type="component" value="Unassembled WGS sequence"/>
</dbReference>
<evidence type="ECO:0000256" key="3">
    <source>
        <dbReference type="SAM" id="Coils"/>
    </source>
</evidence>
<dbReference type="SUPFAM" id="SSF57701">
    <property type="entry name" value="Zn2/Cys6 DNA-binding domain"/>
    <property type="match status" value="1"/>
</dbReference>
<dbReference type="PROSITE" id="PS50048">
    <property type="entry name" value="ZN2_CY6_FUNGAL_2"/>
    <property type="match status" value="1"/>
</dbReference>
<dbReference type="AlphaFoldDB" id="A0AAD9Y0R8"/>
<evidence type="ECO:0000256" key="1">
    <source>
        <dbReference type="ARBA" id="ARBA00022723"/>
    </source>
</evidence>
<dbReference type="InterPro" id="IPR053187">
    <property type="entry name" value="Notoamide_regulator"/>
</dbReference>
<name>A0AAD9Y0R8_COLKA</name>
<proteinExistence type="predicted"/>
<dbReference type="InterPro" id="IPR007219">
    <property type="entry name" value="XnlR_reg_dom"/>
</dbReference>
<dbReference type="Pfam" id="PF04082">
    <property type="entry name" value="Fungal_trans"/>
    <property type="match status" value="1"/>
</dbReference>
<protein>
    <submittedName>
        <fullName evidence="6">C6 transcription factor</fullName>
    </submittedName>
</protein>
<dbReference type="EMBL" id="VYYT01000621">
    <property type="protein sequence ID" value="KAK2730986.1"/>
    <property type="molecule type" value="Genomic_DNA"/>
</dbReference>
<evidence type="ECO:0000313" key="7">
    <source>
        <dbReference type="Proteomes" id="UP001281614"/>
    </source>
</evidence>
<dbReference type="CDD" id="cd12148">
    <property type="entry name" value="fungal_TF_MHR"/>
    <property type="match status" value="1"/>
</dbReference>